<dbReference type="PROSITE" id="PS50879">
    <property type="entry name" value="RNASE_H_1"/>
    <property type="match status" value="1"/>
</dbReference>
<dbReference type="InterPro" id="IPR036397">
    <property type="entry name" value="RNaseH_sf"/>
</dbReference>
<feature type="binding site" evidence="10">
    <location>
        <position position="47"/>
    </location>
    <ligand>
        <name>Mg(2+)</name>
        <dbReference type="ChEBI" id="CHEBI:18420"/>
        <label>1</label>
    </ligand>
</feature>
<evidence type="ECO:0000256" key="5">
    <source>
        <dbReference type="ARBA" id="ARBA00022722"/>
    </source>
</evidence>
<dbReference type="STRING" id="563040.Saut_2105"/>
<keyword evidence="5 10" id="KW-0540">Nuclease</keyword>
<dbReference type="GO" id="GO:0000287">
    <property type="term" value="F:magnesium ion binding"/>
    <property type="evidence" value="ECO:0007669"/>
    <property type="project" value="UniProtKB-UniRule"/>
</dbReference>
<gene>
    <name evidence="10" type="primary">rnhA</name>
    <name evidence="12" type="ordered locus">Saut_2105</name>
</gene>
<accession>E0URY3</accession>
<dbReference type="KEGG" id="sua:Saut_2105"/>
<dbReference type="Gene3D" id="3.30.420.10">
    <property type="entry name" value="Ribonuclease H-like superfamily/Ribonuclease H"/>
    <property type="match status" value="1"/>
</dbReference>
<dbReference type="InterPro" id="IPR022892">
    <property type="entry name" value="RNaseHI"/>
</dbReference>
<feature type="binding site" evidence="10">
    <location>
        <position position="128"/>
    </location>
    <ligand>
        <name>Mg(2+)</name>
        <dbReference type="ChEBI" id="CHEBI:18420"/>
        <label>2</label>
    </ligand>
</feature>
<comment type="function">
    <text evidence="2 10">Endonuclease that specifically degrades the RNA of RNA-DNA hybrids.</text>
</comment>
<dbReference type="FunFam" id="3.30.420.10:FF:000089">
    <property type="entry name" value="Ribonuclease H"/>
    <property type="match status" value="1"/>
</dbReference>
<comment type="similarity">
    <text evidence="3 10">Belongs to the RNase H family.</text>
</comment>
<keyword evidence="9 10" id="KW-0460">Magnesium</keyword>
<feature type="domain" description="RNase H type-1" evidence="11">
    <location>
        <begin position="1"/>
        <end position="136"/>
    </location>
</feature>
<dbReference type="eggNOG" id="COG0328">
    <property type="taxonomic scope" value="Bacteria"/>
</dbReference>
<evidence type="ECO:0000256" key="10">
    <source>
        <dbReference type="HAMAP-Rule" id="MF_00042"/>
    </source>
</evidence>
<evidence type="ECO:0000313" key="12">
    <source>
        <dbReference type="EMBL" id="ADN10147.1"/>
    </source>
</evidence>
<keyword evidence="7 10" id="KW-0255">Endonuclease</keyword>
<dbReference type="RefSeq" id="WP_013327900.1">
    <property type="nucleotide sequence ID" value="NC_014506.1"/>
</dbReference>
<keyword evidence="6 10" id="KW-0479">Metal-binding</keyword>
<feature type="binding site" evidence="10">
    <location>
        <position position="9"/>
    </location>
    <ligand>
        <name>Mg(2+)</name>
        <dbReference type="ChEBI" id="CHEBI:18420"/>
        <label>1</label>
    </ligand>
</feature>
<keyword evidence="10" id="KW-0963">Cytoplasm</keyword>
<dbReference type="Proteomes" id="UP000007803">
    <property type="component" value="Chromosome"/>
</dbReference>
<proteinExistence type="inferred from homology"/>
<dbReference type="HAMAP" id="MF_00042">
    <property type="entry name" value="RNase_H"/>
    <property type="match status" value="1"/>
</dbReference>
<sequence length="146" mass="16314">MKKITLFSDGSALGNPGPGGYGVILRYGDSEKELSGSELHTTNNRMELKGAIEGLRALKEPCEVDIISDSSYVVKGINEWLKNWIKRDFKKVKNPDLWKEYIEVAKPHKIHAIWVRGHDGHEENERCDILAKEAAQKAKVALTEGG</sequence>
<dbReference type="GO" id="GO:0003676">
    <property type="term" value="F:nucleic acid binding"/>
    <property type="evidence" value="ECO:0007669"/>
    <property type="project" value="InterPro"/>
</dbReference>
<dbReference type="Pfam" id="PF00075">
    <property type="entry name" value="RNase_H"/>
    <property type="match status" value="1"/>
</dbReference>
<evidence type="ECO:0000256" key="3">
    <source>
        <dbReference type="ARBA" id="ARBA00005300"/>
    </source>
</evidence>
<evidence type="ECO:0000256" key="2">
    <source>
        <dbReference type="ARBA" id="ARBA00004065"/>
    </source>
</evidence>
<feature type="binding site" evidence="10">
    <location>
        <position position="9"/>
    </location>
    <ligand>
        <name>Mg(2+)</name>
        <dbReference type="ChEBI" id="CHEBI:18420"/>
        <label>2</label>
    </ligand>
</feature>
<organism evidence="12 13">
    <name type="scientific">Sulfurimonas autotrophica (strain ATCC BAA-671 / DSM 16294 / JCM 11897 / OK10)</name>
    <dbReference type="NCBI Taxonomy" id="563040"/>
    <lineage>
        <taxon>Bacteria</taxon>
        <taxon>Pseudomonadati</taxon>
        <taxon>Campylobacterota</taxon>
        <taxon>Epsilonproteobacteria</taxon>
        <taxon>Campylobacterales</taxon>
        <taxon>Sulfurimonadaceae</taxon>
        <taxon>Sulfurimonas</taxon>
    </lineage>
</organism>
<reference evidence="13" key="1">
    <citation type="journal article" date="2010" name="Stand. Genomic Sci.">
        <title>Complete genome sequence of Sulfurimonas autotrophica type strain (OK10).</title>
        <authorList>
            <person name="Sikorski J."/>
            <person name="Munk C."/>
            <person name="Lapidus A."/>
            <person name="Djao O."/>
            <person name="Lucas S."/>
            <person name="Glavina Del Rio T."/>
            <person name="Nolan M."/>
            <person name="Tice H."/>
            <person name="Han C."/>
            <person name="Cheng J."/>
            <person name="Tapia R."/>
            <person name="Goodwin L."/>
            <person name="Pitluck S."/>
            <person name="Liolios K."/>
            <person name="Ivanova N."/>
            <person name="Mavromatis K."/>
            <person name="Mikhailova N."/>
            <person name="Pati A."/>
            <person name="Sims D."/>
            <person name="Meincke L."/>
            <person name="Brettin T."/>
            <person name="Detter J."/>
            <person name="Chen A."/>
            <person name="Palaniappan K."/>
            <person name="Land M."/>
            <person name="Hauser L."/>
            <person name="Chang Y."/>
            <person name="Jeffries C."/>
            <person name="Rohde M."/>
            <person name="Lang E."/>
            <person name="Spring S."/>
            <person name="Goker M."/>
            <person name="Woyke T."/>
            <person name="Bristow J."/>
            <person name="Eisen J."/>
            <person name="Markowitz V."/>
            <person name="Hugenholtz P."/>
            <person name="Kyrpides N."/>
            <person name="Klenk H."/>
        </authorList>
    </citation>
    <scope>NUCLEOTIDE SEQUENCE [LARGE SCALE GENOMIC DNA]</scope>
    <source>
        <strain evidence="13">ATCC BAA-671 / DSM 16294 / JCM 11897 / OK10</strain>
    </source>
</reference>
<dbReference type="PANTHER" id="PTHR10642">
    <property type="entry name" value="RIBONUCLEASE H1"/>
    <property type="match status" value="1"/>
</dbReference>
<dbReference type="CDD" id="cd09278">
    <property type="entry name" value="RNase_HI_prokaryote_like"/>
    <property type="match status" value="1"/>
</dbReference>
<dbReference type="InterPro" id="IPR050092">
    <property type="entry name" value="RNase_H"/>
</dbReference>
<feature type="binding site" evidence="10">
    <location>
        <position position="69"/>
    </location>
    <ligand>
        <name>Mg(2+)</name>
        <dbReference type="ChEBI" id="CHEBI:18420"/>
        <label>1</label>
    </ligand>
</feature>
<dbReference type="SUPFAM" id="SSF53098">
    <property type="entry name" value="Ribonuclease H-like"/>
    <property type="match status" value="1"/>
</dbReference>
<dbReference type="GO" id="GO:0005737">
    <property type="term" value="C:cytoplasm"/>
    <property type="evidence" value="ECO:0007669"/>
    <property type="project" value="UniProtKB-SubCell"/>
</dbReference>
<dbReference type="InterPro" id="IPR012337">
    <property type="entry name" value="RNaseH-like_sf"/>
</dbReference>
<evidence type="ECO:0000256" key="8">
    <source>
        <dbReference type="ARBA" id="ARBA00022801"/>
    </source>
</evidence>
<comment type="subcellular location">
    <subcellularLocation>
        <location evidence="10">Cytoplasm</location>
    </subcellularLocation>
</comment>
<dbReference type="AlphaFoldDB" id="E0URY3"/>
<dbReference type="EC" id="3.1.26.4" evidence="10"/>
<dbReference type="InterPro" id="IPR002156">
    <property type="entry name" value="RNaseH_domain"/>
</dbReference>
<evidence type="ECO:0000313" key="13">
    <source>
        <dbReference type="Proteomes" id="UP000007803"/>
    </source>
</evidence>
<dbReference type="NCBIfam" id="NF001236">
    <property type="entry name" value="PRK00203.1"/>
    <property type="match status" value="1"/>
</dbReference>
<keyword evidence="8 10" id="KW-0378">Hydrolase</keyword>
<protein>
    <recommendedName>
        <fullName evidence="10">Ribonuclease H</fullName>
        <shortName evidence="10">RNase H</shortName>
        <ecNumber evidence="10">3.1.26.4</ecNumber>
    </recommendedName>
</protein>
<evidence type="ECO:0000256" key="9">
    <source>
        <dbReference type="ARBA" id="ARBA00022842"/>
    </source>
</evidence>
<evidence type="ECO:0000256" key="6">
    <source>
        <dbReference type="ARBA" id="ARBA00022723"/>
    </source>
</evidence>
<comment type="catalytic activity">
    <reaction evidence="1 10">
        <text>Endonucleolytic cleavage to 5'-phosphomonoester.</text>
        <dbReference type="EC" id="3.1.26.4"/>
    </reaction>
</comment>
<dbReference type="HOGENOM" id="CLU_030894_6_2_7"/>
<evidence type="ECO:0000256" key="4">
    <source>
        <dbReference type="ARBA" id="ARBA00011245"/>
    </source>
</evidence>
<dbReference type="PANTHER" id="PTHR10642:SF26">
    <property type="entry name" value="RIBONUCLEASE H1"/>
    <property type="match status" value="1"/>
</dbReference>
<evidence type="ECO:0000256" key="7">
    <source>
        <dbReference type="ARBA" id="ARBA00022759"/>
    </source>
</evidence>
<keyword evidence="13" id="KW-1185">Reference proteome</keyword>
<evidence type="ECO:0000259" key="11">
    <source>
        <dbReference type="PROSITE" id="PS50879"/>
    </source>
</evidence>
<comment type="subunit">
    <text evidence="4 10">Monomer.</text>
</comment>
<dbReference type="GO" id="GO:0004523">
    <property type="term" value="F:RNA-DNA hybrid ribonuclease activity"/>
    <property type="evidence" value="ECO:0007669"/>
    <property type="project" value="UniProtKB-UniRule"/>
</dbReference>
<dbReference type="GO" id="GO:0043137">
    <property type="term" value="P:DNA replication, removal of RNA primer"/>
    <property type="evidence" value="ECO:0007669"/>
    <property type="project" value="TreeGrafter"/>
</dbReference>
<dbReference type="EMBL" id="CP002205">
    <property type="protein sequence ID" value="ADN10147.1"/>
    <property type="molecule type" value="Genomic_DNA"/>
</dbReference>
<dbReference type="OrthoDB" id="7845843at2"/>
<comment type="cofactor">
    <cofactor evidence="10">
        <name>Mg(2+)</name>
        <dbReference type="ChEBI" id="CHEBI:18420"/>
    </cofactor>
    <text evidence="10">Binds 1 Mg(2+) ion per subunit. May bind a second metal ion at a regulatory site, or after substrate binding.</text>
</comment>
<name>E0URY3_SULAO</name>
<evidence type="ECO:0000256" key="1">
    <source>
        <dbReference type="ARBA" id="ARBA00000077"/>
    </source>
</evidence>